<dbReference type="GO" id="GO:0016740">
    <property type="term" value="F:transferase activity"/>
    <property type="evidence" value="ECO:0007669"/>
    <property type="project" value="UniProtKB-KW"/>
</dbReference>
<dbReference type="InterPro" id="IPR029062">
    <property type="entry name" value="Class_I_gatase-like"/>
</dbReference>
<dbReference type="PANTHER" id="PTHR42695:SF5">
    <property type="entry name" value="GLUTAMINE AMIDOTRANSFERASE YLR126C-RELATED"/>
    <property type="match status" value="1"/>
</dbReference>
<dbReference type="SUPFAM" id="SSF52317">
    <property type="entry name" value="Class I glutamine amidotransferase-like"/>
    <property type="match status" value="1"/>
</dbReference>
<feature type="domain" description="Glutamine amidotransferase" evidence="1">
    <location>
        <begin position="75"/>
        <end position="175"/>
    </location>
</feature>
<proteinExistence type="predicted"/>
<dbReference type="PROSITE" id="PS51273">
    <property type="entry name" value="GATASE_TYPE_1"/>
    <property type="match status" value="1"/>
</dbReference>
<dbReference type="InterPro" id="IPR044992">
    <property type="entry name" value="ChyE-like"/>
</dbReference>
<dbReference type="InterPro" id="IPR017926">
    <property type="entry name" value="GATASE"/>
</dbReference>
<dbReference type="GO" id="GO:0005829">
    <property type="term" value="C:cytosol"/>
    <property type="evidence" value="ECO:0007669"/>
    <property type="project" value="TreeGrafter"/>
</dbReference>
<dbReference type="AlphaFoldDB" id="A0A858SWR6"/>
<protein>
    <submittedName>
        <fullName evidence="2">Type 1 glutamine amidotransferase</fullName>
    </submittedName>
</protein>
<dbReference type="Pfam" id="PF00117">
    <property type="entry name" value="GATase"/>
    <property type="match status" value="1"/>
</dbReference>
<dbReference type="KEGG" id="rpon:G3256_13305"/>
<dbReference type="EMBL" id="CP048788">
    <property type="protein sequence ID" value="QJF52073.1"/>
    <property type="molecule type" value="Genomic_DNA"/>
</dbReference>
<name>A0A858SWR6_9RHOB</name>
<dbReference type="CDD" id="cd01741">
    <property type="entry name" value="GATase1_1"/>
    <property type="match status" value="1"/>
</dbReference>
<keyword evidence="2" id="KW-0315">Glutamine amidotransferase</keyword>
<evidence type="ECO:0000313" key="3">
    <source>
        <dbReference type="Proteomes" id="UP000503308"/>
    </source>
</evidence>
<accession>A0A858SWR6</accession>
<gene>
    <name evidence="2" type="ORF">G3256_13305</name>
</gene>
<dbReference type="RefSeq" id="WP_169641292.1">
    <property type="nucleotide sequence ID" value="NZ_CP048788.1"/>
</dbReference>
<reference evidence="2 3" key="1">
    <citation type="submission" date="2020-02" db="EMBL/GenBank/DDBJ databases">
        <title>Genome sequence of Roseobacter ponti.</title>
        <authorList>
            <person name="Hollensteiner J."/>
            <person name="Schneider D."/>
            <person name="Poehlein A."/>
            <person name="Daniel R."/>
        </authorList>
    </citation>
    <scope>NUCLEOTIDE SEQUENCE [LARGE SCALE GENOMIC DNA]</scope>
    <source>
        <strain evidence="2 3">DSM 106830</strain>
    </source>
</reference>
<dbReference type="PANTHER" id="PTHR42695">
    <property type="entry name" value="GLUTAMINE AMIDOTRANSFERASE YLR126C-RELATED"/>
    <property type="match status" value="1"/>
</dbReference>
<dbReference type="Gene3D" id="3.40.50.880">
    <property type="match status" value="1"/>
</dbReference>
<evidence type="ECO:0000259" key="1">
    <source>
        <dbReference type="Pfam" id="PF00117"/>
    </source>
</evidence>
<evidence type="ECO:0000313" key="2">
    <source>
        <dbReference type="EMBL" id="QJF52073.1"/>
    </source>
</evidence>
<dbReference type="Proteomes" id="UP000503308">
    <property type="component" value="Chromosome"/>
</dbReference>
<keyword evidence="2" id="KW-0808">Transferase</keyword>
<sequence>MKIGVLVTGHPPENMRENGAYDQYFARLLEGHGFEIEGWAVVDGQFPPGIDAADGWLITGSKHGAYEDHDWIPPLEEFIRAAWAAGKPMIGVCFGHQIIAQAMGGRVEKFAGGWSVGRTGYQMDGKTVTINAWHQDQVTERPEMAEVFASTAFCENAGLLYGDTFWTIQPHPEYDADFIDGLIRTRGKGVVPDDLLEAASALLDQPTDRMEVARTMADFFTKARTR</sequence>
<organism evidence="2 3">
    <name type="scientific">Roseobacter ponti</name>
    <dbReference type="NCBI Taxonomy" id="1891787"/>
    <lineage>
        <taxon>Bacteria</taxon>
        <taxon>Pseudomonadati</taxon>
        <taxon>Pseudomonadota</taxon>
        <taxon>Alphaproteobacteria</taxon>
        <taxon>Rhodobacterales</taxon>
        <taxon>Roseobacteraceae</taxon>
        <taxon>Roseobacter</taxon>
    </lineage>
</organism>
<keyword evidence="3" id="KW-1185">Reference proteome</keyword>